<organism evidence="2 3">
    <name type="scientific">Tritrichomonas musculus</name>
    <dbReference type="NCBI Taxonomy" id="1915356"/>
    <lineage>
        <taxon>Eukaryota</taxon>
        <taxon>Metamonada</taxon>
        <taxon>Parabasalia</taxon>
        <taxon>Tritrichomonadida</taxon>
        <taxon>Tritrichomonadidae</taxon>
        <taxon>Tritrichomonas</taxon>
    </lineage>
</organism>
<feature type="compositionally biased region" description="Polar residues" evidence="1">
    <location>
        <begin position="1086"/>
        <end position="1107"/>
    </location>
</feature>
<evidence type="ECO:0000313" key="3">
    <source>
        <dbReference type="Proteomes" id="UP001470230"/>
    </source>
</evidence>
<accession>A0ABR2HBE8</accession>
<feature type="region of interest" description="Disordered" evidence="1">
    <location>
        <begin position="859"/>
        <end position="950"/>
    </location>
</feature>
<dbReference type="InterPro" id="IPR016024">
    <property type="entry name" value="ARM-type_fold"/>
</dbReference>
<feature type="region of interest" description="Disordered" evidence="1">
    <location>
        <begin position="1131"/>
        <end position="1160"/>
    </location>
</feature>
<evidence type="ECO:0000313" key="2">
    <source>
        <dbReference type="EMBL" id="KAK8842867.1"/>
    </source>
</evidence>
<comment type="caution">
    <text evidence="2">The sequence shown here is derived from an EMBL/GenBank/DDBJ whole genome shotgun (WGS) entry which is preliminary data.</text>
</comment>
<feature type="region of interest" description="Disordered" evidence="1">
    <location>
        <begin position="999"/>
        <end position="1038"/>
    </location>
</feature>
<keyword evidence="3" id="KW-1185">Reference proteome</keyword>
<gene>
    <name evidence="2" type="ORF">M9Y10_025733</name>
</gene>
<sequence>MQEFINSLKEVQLESASPTDITLTLLRFQTEINALFFHGWKTDNIHEAFQEIWKFFLFAASHSQSGVRLASYRATGAFLLKLSPYYTFVIQNTFSDMSMVATIDVKSSAIIASSFAFISSRISLPYLGKFLDNTPVFHHFTISDPIFSEHLSSIITNLGELGFDWFSTLLHSFLALTETSNDRYLMKSITAVISHDPINLMNDFLQYISDQNLYKKHLPLASYIITTGHIYDDSFDLFNLAKTSISVLNHPEESNPTMIDSALQILSIKSPSFYLQIDPVGNDTVNLTLSKKKPDQSMDLIDFDFTDKSDKNEHISIVIKVSVFKVRPTIYLLELPVMYSEPQPEDGALTLAAKFKSLASRINAYPEKTSEVLSTFIKYYNKKYDSNVSAVIQGISECIITLINNSDLTILTPLIESVIFTPCTNWFHSSDVLSVIDNMNHDSFEKLFGRSGLERIVCLLIELSLSANVQVSIKSTKIIRKLVISHTFQKLTTLVASHIDIFDDNNLSHLLPLLTDILRDHPEENYNHLHYLVFQLIELQDFYRTNLPVLTSLLHFIGNFTINFVRIKKLNPTFLLAVSIIAASIQCVSGFSEWENIFLIESLGNMVEIISNDLRSKNIDVSSENSLNYDEYLAPCVAALKFVYGIPINMIQKDFILILYRKLRNIFPLDSAKFVRKFWPMLNDEEKVQAILKMHKSLRFVQNYQVPSIIAILFIQIYRPEFYERLDRCKSALIHTANYALKNKKCLKEDQETVFKAIYYYTDEKSREAILNSSNFEEDVLKHCPELYTILFKKPNPGNMKKAGSDQFIDMAPVHATKSDPNILANPYKINNVSSSLVFDYTDPSFRINSQSSSQVDIFDSPDSLFGSANQIPSQINPTPTNSQQNNNAQQQQQNNNNNLNVDLLNNFAGDNKSNHDDLFGGGSNAKPQNNFSDDLLFGAAGGNQNNSQKENVNLENDLFAQQINSQPIVQPDLFAPQQLKATSSHEIFDISHNGLFTPPNPSPKSNITDDLFGPQPTGNAQSNITDDLFGPQPTKQQTNITDNFFIDAQPTKSRSSFHDDLFANAQPTKSQGSIHDDLFIDAQPTKSQSSIHDDLINSQNTNSQGSIHDDLFANAQPTKSQGSIHDDLFIDAQPTGSQSSTHDDLISSQNTNSQGSFHDDLFVNAQPTKSQGSIHDDLFNTQQQQQQQVVQNSSQDIIDISQSSSQDVRETVTLTLPERKYVFVKPTTDLSKQLSPTDPLVKIQIKKSMRKFTAEELSQILAHMSKIDDVAGIKLVLQYCITNSIQLSVKGLNFTEKAVPIVIRYLRLSKSNELETFIAPFYNDELLPYSSYLQVVVSNTSRYLNHILEMEKVTKPLMKNFGSMIPVAQFVPSELVKAVTHCFSKAKSQRKLNYSLVLIQNTLATLKEIPADFLKAVFSLIESKMKELSSFTQCSILNILASKLPNDSKVLDCTMQFKSIVSTNSPELYYVYSIIENLSKSVTPAFSKEVPKMCDYLLNSHTPSIFLTGILLFTFAMKKLTGDRLQSLMRHSLNNITRRLTKTFKDYPVPEIAITPLVNILTLPAFKKYQPNVVSSLTGIIPPISSASFQTYFVILPLSISFVDEKQKFADEQSFIENMSNDLISNERVNIPFFANLFLKIVKSRAEKMTPKSKQENFVMGIVNNFIENQQVNCDFYELMVFICELLTTLNMFNGFTQLLPVMSDQIFANSPRFFPTFAGVALFVKKFRIANANNQTVLAKMNASFIGAGKKMMPIHRSRGMAIQMLADPSKIRTALDLASFNDDCKESDLLLQKLNL</sequence>
<dbReference type="Proteomes" id="UP001470230">
    <property type="component" value="Unassembled WGS sequence"/>
</dbReference>
<name>A0ABR2HBE8_9EUKA</name>
<feature type="compositionally biased region" description="Polar residues" evidence="1">
    <location>
        <begin position="867"/>
        <end position="881"/>
    </location>
</feature>
<reference evidence="2 3" key="1">
    <citation type="submission" date="2024-04" db="EMBL/GenBank/DDBJ databases">
        <title>Tritrichomonas musculus Genome.</title>
        <authorList>
            <person name="Alves-Ferreira E."/>
            <person name="Grigg M."/>
            <person name="Lorenzi H."/>
            <person name="Galac M."/>
        </authorList>
    </citation>
    <scope>NUCLEOTIDE SEQUENCE [LARGE SCALE GENOMIC DNA]</scope>
    <source>
        <strain evidence="2 3">EAF2021</strain>
    </source>
</reference>
<dbReference type="EMBL" id="JAPFFF010000037">
    <property type="protein sequence ID" value="KAK8842867.1"/>
    <property type="molecule type" value="Genomic_DNA"/>
</dbReference>
<feature type="compositionally biased region" description="Polar residues" evidence="1">
    <location>
        <begin position="1017"/>
        <end position="1026"/>
    </location>
</feature>
<dbReference type="SUPFAM" id="SSF48371">
    <property type="entry name" value="ARM repeat"/>
    <property type="match status" value="1"/>
</dbReference>
<feature type="region of interest" description="Disordered" evidence="1">
    <location>
        <begin position="1086"/>
        <end position="1110"/>
    </location>
</feature>
<feature type="compositionally biased region" description="Polar residues" evidence="1">
    <location>
        <begin position="1135"/>
        <end position="1157"/>
    </location>
</feature>
<feature type="compositionally biased region" description="Low complexity" evidence="1">
    <location>
        <begin position="882"/>
        <end position="907"/>
    </location>
</feature>
<protein>
    <submittedName>
        <fullName evidence="2">Uncharacterized protein</fullName>
    </submittedName>
</protein>
<proteinExistence type="predicted"/>
<evidence type="ECO:0000256" key="1">
    <source>
        <dbReference type="SAM" id="MobiDB-lite"/>
    </source>
</evidence>